<feature type="region of interest" description="Disordered" evidence="1">
    <location>
        <begin position="1"/>
        <end position="57"/>
    </location>
</feature>
<dbReference type="RefSeq" id="WP_176148585.1">
    <property type="nucleotide sequence ID" value="NZ_BAABKC010000070.1"/>
</dbReference>
<feature type="compositionally biased region" description="Basic and acidic residues" evidence="1">
    <location>
        <begin position="22"/>
        <end position="37"/>
    </location>
</feature>
<evidence type="ECO:0000256" key="1">
    <source>
        <dbReference type="SAM" id="MobiDB-lite"/>
    </source>
</evidence>
<dbReference type="Proteomes" id="UP001500124">
    <property type="component" value="Unassembled WGS sequence"/>
</dbReference>
<proteinExistence type="predicted"/>
<organism evidence="2 3">
    <name type="scientific">Streptomyces similanensis</name>
    <dbReference type="NCBI Taxonomy" id="1274988"/>
    <lineage>
        <taxon>Bacteria</taxon>
        <taxon>Bacillati</taxon>
        <taxon>Actinomycetota</taxon>
        <taxon>Actinomycetes</taxon>
        <taxon>Kitasatosporales</taxon>
        <taxon>Streptomycetaceae</taxon>
        <taxon>Streptomyces</taxon>
    </lineage>
</organism>
<name>A0ABP9KWM4_9ACTN</name>
<evidence type="ECO:0008006" key="4">
    <source>
        <dbReference type="Google" id="ProtNLM"/>
    </source>
</evidence>
<dbReference type="EMBL" id="BAABKC010000070">
    <property type="protein sequence ID" value="GAA5065597.1"/>
    <property type="molecule type" value="Genomic_DNA"/>
</dbReference>
<gene>
    <name evidence="2" type="ORF">GCM10023336_46460</name>
</gene>
<reference evidence="3" key="1">
    <citation type="journal article" date="2019" name="Int. J. Syst. Evol. Microbiol.">
        <title>The Global Catalogue of Microorganisms (GCM) 10K type strain sequencing project: providing services to taxonomists for standard genome sequencing and annotation.</title>
        <authorList>
            <consortium name="The Broad Institute Genomics Platform"/>
            <consortium name="The Broad Institute Genome Sequencing Center for Infectious Disease"/>
            <person name="Wu L."/>
            <person name="Ma J."/>
        </authorList>
    </citation>
    <scope>NUCLEOTIDE SEQUENCE [LARGE SCALE GENOMIC DNA]</scope>
    <source>
        <strain evidence="3">JCM 18410</strain>
    </source>
</reference>
<comment type="caution">
    <text evidence="2">The sequence shown here is derived from an EMBL/GenBank/DDBJ whole genome shotgun (WGS) entry which is preliminary data.</text>
</comment>
<keyword evidence="3" id="KW-1185">Reference proteome</keyword>
<accession>A0ABP9KWM4</accession>
<sequence length="57" mass="6470">MAKNRKQDRSRQKTSVAANGPRDTEHSVTEPQPEHHAPQLSPTDVARKGRQKRFGHN</sequence>
<feature type="compositionally biased region" description="Basic and acidic residues" evidence="1">
    <location>
        <begin position="1"/>
        <end position="11"/>
    </location>
</feature>
<protein>
    <recommendedName>
        <fullName evidence="4">Small hydrophilic protein</fullName>
    </recommendedName>
</protein>
<feature type="compositionally biased region" description="Basic residues" evidence="1">
    <location>
        <begin position="48"/>
        <end position="57"/>
    </location>
</feature>
<evidence type="ECO:0000313" key="3">
    <source>
        <dbReference type="Proteomes" id="UP001500124"/>
    </source>
</evidence>
<evidence type="ECO:0000313" key="2">
    <source>
        <dbReference type="EMBL" id="GAA5065597.1"/>
    </source>
</evidence>